<name>A0A1M6IUS9_9FLAO</name>
<dbReference type="AlphaFoldDB" id="A0A1M6IUS9"/>
<evidence type="ECO:0000259" key="1">
    <source>
        <dbReference type="Pfam" id="PF00534"/>
    </source>
</evidence>
<sequence length="380" mass="42465">MFLITGLGTGGAEMMLFKFLTRLDCTTFSPYVVSLIPGGVFENRIKDLGIPVFSLDMVQGVPNPFVLFRLKKYLDIIKPNIIQGWMYHANFIALFGKLLWDKKVPVLWSIHHSINSLKNEKISLALLIKLTALLSKKPDKVIFSAKTGKFQHLQIGYKSVNSLAINDNFDLTLFREESNRLRGLRNSWSISEDAILIGSLARFHPMKDHLGLLSAAAKVIGKYPNVYFVLAGPNVDYNNYELTSFIKKHGIADKIHLLGEIHYVPKFFNSIDIYVSSSAYGESFPNVIGEAMACGVSCVVTDVGDSKFIVGSTGIVVPPRDTEALMLAFKKLIELGPMKLVKMGEKAKSRISSEFDLDAPNSFVRKYEKLYMQAVEVPNK</sequence>
<accession>A0A1M6IUS9</accession>
<dbReference type="Proteomes" id="UP000184543">
    <property type="component" value="Unassembled WGS sequence"/>
</dbReference>
<feature type="domain" description="Glycosyl transferase family 1" evidence="1">
    <location>
        <begin position="185"/>
        <end position="349"/>
    </location>
</feature>
<dbReference type="InterPro" id="IPR001296">
    <property type="entry name" value="Glyco_trans_1"/>
</dbReference>
<reference evidence="3" key="1">
    <citation type="submission" date="2016-11" db="EMBL/GenBank/DDBJ databases">
        <authorList>
            <person name="Varghese N."/>
            <person name="Submissions S."/>
        </authorList>
    </citation>
    <scope>NUCLEOTIDE SEQUENCE [LARGE SCALE GENOMIC DNA]</scope>
    <source>
        <strain evidence="3">DSM 19858</strain>
    </source>
</reference>
<dbReference type="GO" id="GO:0016757">
    <property type="term" value="F:glycosyltransferase activity"/>
    <property type="evidence" value="ECO:0007669"/>
    <property type="project" value="InterPro"/>
</dbReference>
<dbReference type="Gene3D" id="3.40.50.2000">
    <property type="entry name" value="Glycogen Phosphorylase B"/>
    <property type="match status" value="2"/>
</dbReference>
<dbReference type="SUPFAM" id="SSF53756">
    <property type="entry name" value="UDP-Glycosyltransferase/glycogen phosphorylase"/>
    <property type="match status" value="1"/>
</dbReference>
<dbReference type="Pfam" id="PF00534">
    <property type="entry name" value="Glycos_transf_1"/>
    <property type="match status" value="1"/>
</dbReference>
<dbReference type="EMBL" id="FQYU01000004">
    <property type="protein sequence ID" value="SHJ38195.1"/>
    <property type="molecule type" value="Genomic_DNA"/>
</dbReference>
<evidence type="ECO:0000313" key="3">
    <source>
        <dbReference type="Proteomes" id="UP000184543"/>
    </source>
</evidence>
<dbReference type="STRING" id="192903.SAMN04488513_104128"/>
<protein>
    <submittedName>
        <fullName evidence="2">Glycosyltransferase involved in cell wall bisynthesis</fullName>
    </submittedName>
</protein>
<keyword evidence="3" id="KW-1185">Reference proteome</keyword>
<organism evidence="2 3">
    <name type="scientific">Pseudozobellia thermophila</name>
    <dbReference type="NCBI Taxonomy" id="192903"/>
    <lineage>
        <taxon>Bacteria</taxon>
        <taxon>Pseudomonadati</taxon>
        <taxon>Bacteroidota</taxon>
        <taxon>Flavobacteriia</taxon>
        <taxon>Flavobacteriales</taxon>
        <taxon>Flavobacteriaceae</taxon>
        <taxon>Pseudozobellia</taxon>
    </lineage>
</organism>
<dbReference type="PANTHER" id="PTHR12526">
    <property type="entry name" value="GLYCOSYLTRANSFERASE"/>
    <property type="match status" value="1"/>
</dbReference>
<keyword evidence="2" id="KW-0808">Transferase</keyword>
<evidence type="ECO:0000313" key="2">
    <source>
        <dbReference type="EMBL" id="SHJ38195.1"/>
    </source>
</evidence>
<gene>
    <name evidence="2" type="ORF">SAMN04488513_104128</name>
</gene>
<proteinExistence type="predicted"/>